<comment type="caution">
    <text evidence="2">The sequence shown here is derived from an EMBL/GenBank/DDBJ whole genome shotgun (WGS) entry which is preliminary data.</text>
</comment>
<organism evidence="2 3">
    <name type="scientific">Mycena sanguinolenta</name>
    <dbReference type="NCBI Taxonomy" id="230812"/>
    <lineage>
        <taxon>Eukaryota</taxon>
        <taxon>Fungi</taxon>
        <taxon>Dikarya</taxon>
        <taxon>Basidiomycota</taxon>
        <taxon>Agaricomycotina</taxon>
        <taxon>Agaricomycetes</taxon>
        <taxon>Agaricomycetidae</taxon>
        <taxon>Agaricales</taxon>
        <taxon>Marasmiineae</taxon>
        <taxon>Mycenaceae</taxon>
        <taxon>Mycena</taxon>
    </lineage>
</organism>
<evidence type="ECO:0000313" key="2">
    <source>
        <dbReference type="EMBL" id="KAF7346686.1"/>
    </source>
</evidence>
<proteinExistence type="predicted"/>
<name>A0A8H6XUK3_9AGAR</name>
<evidence type="ECO:0000313" key="3">
    <source>
        <dbReference type="Proteomes" id="UP000623467"/>
    </source>
</evidence>
<accession>A0A8H6XUK3</accession>
<dbReference type="EMBL" id="JACAZH010000018">
    <property type="protein sequence ID" value="KAF7346686.1"/>
    <property type="molecule type" value="Genomic_DNA"/>
</dbReference>
<reference evidence="2" key="1">
    <citation type="submission" date="2020-05" db="EMBL/GenBank/DDBJ databases">
        <title>Mycena genomes resolve the evolution of fungal bioluminescence.</title>
        <authorList>
            <person name="Tsai I.J."/>
        </authorList>
    </citation>
    <scope>NUCLEOTIDE SEQUENCE</scope>
    <source>
        <strain evidence="2">160909Yilan</strain>
    </source>
</reference>
<evidence type="ECO:0000256" key="1">
    <source>
        <dbReference type="SAM" id="MobiDB-lite"/>
    </source>
</evidence>
<feature type="region of interest" description="Disordered" evidence="1">
    <location>
        <begin position="19"/>
        <end position="38"/>
    </location>
</feature>
<sequence>MTADYIPVKESVIGKHQIARDAEKPTEATQLKPAHKTLSASTSTTVEVEKAVPSLVTYLPHCFKAMSAPSVPEGQVSFGYGRLFFIGGMRYIYPSLPGPMNPRTSKRGDDVVADIYERVAGGSCLANIRNQPMAKEALALLRAGRSGV</sequence>
<protein>
    <submittedName>
        <fullName evidence="2">Uncharacterized protein</fullName>
    </submittedName>
</protein>
<dbReference type="Proteomes" id="UP000623467">
    <property type="component" value="Unassembled WGS sequence"/>
</dbReference>
<gene>
    <name evidence="2" type="ORF">MSAN_01806400</name>
</gene>
<dbReference type="OrthoDB" id="3225557at2759"/>
<keyword evidence="3" id="KW-1185">Reference proteome</keyword>
<dbReference type="AlphaFoldDB" id="A0A8H6XUK3"/>